<dbReference type="SUPFAM" id="SSF56300">
    <property type="entry name" value="Metallo-dependent phosphatases"/>
    <property type="match status" value="1"/>
</dbReference>
<dbReference type="InterPro" id="IPR029052">
    <property type="entry name" value="Metallo-depent_PP-like"/>
</dbReference>
<evidence type="ECO:0000256" key="1">
    <source>
        <dbReference type="ARBA" id="ARBA00022729"/>
    </source>
</evidence>
<proteinExistence type="inferred from homology"/>
<keyword evidence="6" id="KW-1185">Reference proteome</keyword>
<gene>
    <name evidence="5" type="ORF">ACFOD7_07630</name>
</gene>
<evidence type="ECO:0000313" key="5">
    <source>
        <dbReference type="EMBL" id="MFC3167913.1"/>
    </source>
</evidence>
<dbReference type="PANTHER" id="PTHR11575">
    <property type="entry name" value="5'-NUCLEOTIDASE-RELATED"/>
    <property type="match status" value="1"/>
</dbReference>
<feature type="domain" description="Calcineurin-like phosphoesterase" evidence="3">
    <location>
        <begin position="24"/>
        <end position="254"/>
    </location>
</feature>
<dbReference type="InterPro" id="IPR004843">
    <property type="entry name" value="Calcineurin-like_PHP"/>
</dbReference>
<comment type="caution">
    <text evidence="5">The sequence shown here is derived from an EMBL/GenBank/DDBJ whole genome shotgun (WGS) entry which is preliminary data.</text>
</comment>
<dbReference type="RefSeq" id="WP_207468302.1">
    <property type="nucleotide sequence ID" value="NZ_JAFNAW010000020.1"/>
</dbReference>
<dbReference type="EMBL" id="JBHRTE010000035">
    <property type="protein sequence ID" value="MFC3167913.1"/>
    <property type="molecule type" value="Genomic_DNA"/>
</dbReference>
<evidence type="ECO:0000259" key="4">
    <source>
        <dbReference type="Pfam" id="PF02872"/>
    </source>
</evidence>
<dbReference type="InterPro" id="IPR036907">
    <property type="entry name" value="5'-Nucleotdase_C_sf"/>
</dbReference>
<dbReference type="InterPro" id="IPR006179">
    <property type="entry name" value="5_nucleotidase/apyrase"/>
</dbReference>
<dbReference type="Pfam" id="PF00149">
    <property type="entry name" value="Metallophos"/>
    <property type="match status" value="1"/>
</dbReference>
<comment type="similarity">
    <text evidence="2">Belongs to the 5'-nucleotidase family.</text>
</comment>
<dbReference type="Proteomes" id="UP001595557">
    <property type="component" value="Unassembled WGS sequence"/>
</dbReference>
<dbReference type="SUPFAM" id="SSF55816">
    <property type="entry name" value="5'-nucleotidase (syn. UDP-sugar hydrolase), C-terminal domain"/>
    <property type="match status" value="1"/>
</dbReference>
<dbReference type="PRINTS" id="PR01607">
    <property type="entry name" value="APYRASEFAMLY"/>
</dbReference>
<reference evidence="6" key="1">
    <citation type="journal article" date="2019" name="Int. J. Syst. Evol. Microbiol.">
        <title>The Global Catalogue of Microorganisms (GCM) 10K type strain sequencing project: providing services to taxonomists for standard genome sequencing and annotation.</title>
        <authorList>
            <consortium name="The Broad Institute Genomics Platform"/>
            <consortium name="The Broad Institute Genome Sequencing Center for Infectious Disease"/>
            <person name="Wu L."/>
            <person name="Ma J."/>
        </authorList>
    </citation>
    <scope>NUCLEOTIDE SEQUENCE [LARGE SCALE GENOMIC DNA]</scope>
    <source>
        <strain evidence="6">KCTC 52239</strain>
    </source>
</reference>
<keyword evidence="2" id="KW-0547">Nucleotide-binding</keyword>
<dbReference type="PANTHER" id="PTHR11575:SF6">
    <property type="entry name" value="2',3'-CYCLIC-NUCLEOTIDE 2'-PHOSPHODIESTERASE_3'-NUCLEOTIDASE"/>
    <property type="match status" value="1"/>
</dbReference>
<protein>
    <submittedName>
        <fullName evidence="5">Bifunctional 2',3'-cyclic-nucleotide 2'-phosphodiesterase/3'-nucleotidase</fullName>
    </submittedName>
</protein>
<keyword evidence="1" id="KW-0732">Signal</keyword>
<name>A0ABV7IDD3_9RHOB</name>
<dbReference type="Gene3D" id="3.60.21.10">
    <property type="match status" value="1"/>
</dbReference>
<feature type="domain" description="5'-Nucleotidase C-terminal" evidence="4">
    <location>
        <begin position="405"/>
        <end position="536"/>
    </location>
</feature>
<sequence>MPDGSGEIELSVPPSAPLHQTVVLRILATTDMHMKLLPHDYHSGRTCTRGSLAQVASLVDQHRRKARNTLLLDNGDFLQGTPLGDQAALTVGKGHPAIAAMNLMGYDAAAIGNHDFAFGLDVLQCAARQARFPFLAANLRIKGRPDFPRYTILARRVLSETGEPALLNIGLVGFLPPQTRAWNTDLSRQIRCDDILAVARRIVPRMRAEGADLVIALAHSGISPHPGSGGAENVAADLGRLEGIDAIVAGHTHEVFPGEGEASGSFVDAIGGTLSGTPAVMPGFGGSHLGVIDLSLVRGASGEWRLAGATSRCESVGNRLSPAPAILRLVASSHRTTLSRLATRIGTSQQRISSYFSLVGFDPALSLVNMAQRWFVRKALQGTAAQGLPVLSAAAPFRAGGRGGPFHYTDVPAGRLHLGNLTDIYSFANRICALQVNGADLRSWLERSASLFNRIDAGSPDQPLIDPRFAAYQFDVIEGLRWRIDLSQPAGHALDGSATGSSRVRDLTWRGRPLNDEDRFVLATNSYRMAGWGLFASLTAGKASIMRSAPQTRDVIRNYLRQRRHLSVDPDPAWRFVPMPGTSVTLETGPAALSLLSRVAARCDLDLEHAGRTDAGFALLRVHL</sequence>
<evidence type="ECO:0000259" key="3">
    <source>
        <dbReference type="Pfam" id="PF00149"/>
    </source>
</evidence>
<dbReference type="NCBIfam" id="NF006938">
    <property type="entry name" value="PRK09420.1"/>
    <property type="match status" value="1"/>
</dbReference>
<dbReference type="Pfam" id="PF02872">
    <property type="entry name" value="5_nucleotid_C"/>
    <property type="match status" value="1"/>
</dbReference>
<keyword evidence="2" id="KW-0378">Hydrolase</keyword>
<evidence type="ECO:0000256" key="2">
    <source>
        <dbReference type="RuleBase" id="RU362119"/>
    </source>
</evidence>
<evidence type="ECO:0000313" key="6">
    <source>
        <dbReference type="Proteomes" id="UP001595557"/>
    </source>
</evidence>
<organism evidence="5 6">
    <name type="scientific">Paracoccus fontiphilus</name>
    <dbReference type="NCBI Taxonomy" id="1815556"/>
    <lineage>
        <taxon>Bacteria</taxon>
        <taxon>Pseudomonadati</taxon>
        <taxon>Pseudomonadota</taxon>
        <taxon>Alphaproteobacteria</taxon>
        <taxon>Rhodobacterales</taxon>
        <taxon>Paracoccaceae</taxon>
        <taxon>Paracoccus</taxon>
    </lineage>
</organism>
<dbReference type="InterPro" id="IPR008334">
    <property type="entry name" value="5'-Nucleotdase_C"/>
</dbReference>
<dbReference type="Gene3D" id="3.90.780.10">
    <property type="entry name" value="5'-Nucleotidase, C-terminal domain"/>
    <property type="match status" value="1"/>
</dbReference>
<accession>A0ABV7IDD3</accession>